<comment type="caution">
    <text evidence="2">The sequence shown here is derived from an EMBL/GenBank/DDBJ whole genome shotgun (WGS) entry which is preliminary data.</text>
</comment>
<name>A0A8J3JSR4_9ACTN</name>
<dbReference type="Pfam" id="PF13560">
    <property type="entry name" value="HTH_31"/>
    <property type="match status" value="1"/>
</dbReference>
<evidence type="ECO:0000313" key="3">
    <source>
        <dbReference type="Proteomes" id="UP000601223"/>
    </source>
</evidence>
<feature type="domain" description="HTH cro/C1-type" evidence="1">
    <location>
        <begin position="18"/>
        <end position="72"/>
    </location>
</feature>
<gene>
    <name evidence="2" type="ORF">Cba03nite_73820</name>
</gene>
<keyword evidence="3" id="KW-1185">Reference proteome</keyword>
<dbReference type="Gene3D" id="1.25.40.10">
    <property type="entry name" value="Tetratricopeptide repeat domain"/>
    <property type="match status" value="2"/>
</dbReference>
<proteinExistence type="predicted"/>
<dbReference type="GO" id="GO:0003677">
    <property type="term" value="F:DNA binding"/>
    <property type="evidence" value="ECO:0007669"/>
    <property type="project" value="InterPro"/>
</dbReference>
<dbReference type="Proteomes" id="UP000601223">
    <property type="component" value="Unassembled WGS sequence"/>
</dbReference>
<evidence type="ECO:0000313" key="2">
    <source>
        <dbReference type="EMBL" id="GIF86033.1"/>
    </source>
</evidence>
<accession>A0A8J3JSR4</accession>
<dbReference type="RefSeq" id="WP_203756724.1">
    <property type="nucleotide sequence ID" value="NZ_BONF01000058.1"/>
</dbReference>
<dbReference type="InterPro" id="IPR010982">
    <property type="entry name" value="Lambda_DNA-bd_dom_sf"/>
</dbReference>
<dbReference type="InterPro" id="IPR001387">
    <property type="entry name" value="Cro/C1-type_HTH"/>
</dbReference>
<organism evidence="2 3">
    <name type="scientific">Catellatospora bangladeshensis</name>
    <dbReference type="NCBI Taxonomy" id="310355"/>
    <lineage>
        <taxon>Bacteria</taxon>
        <taxon>Bacillati</taxon>
        <taxon>Actinomycetota</taxon>
        <taxon>Actinomycetes</taxon>
        <taxon>Micromonosporales</taxon>
        <taxon>Micromonosporaceae</taxon>
        <taxon>Catellatospora</taxon>
    </lineage>
</organism>
<protein>
    <recommendedName>
        <fullName evidence="1">HTH cro/C1-type domain-containing protein</fullName>
    </recommendedName>
</protein>
<dbReference type="CDD" id="cd00093">
    <property type="entry name" value="HTH_XRE"/>
    <property type="match status" value="1"/>
</dbReference>
<dbReference type="PROSITE" id="PS50943">
    <property type="entry name" value="HTH_CROC1"/>
    <property type="match status" value="1"/>
</dbReference>
<dbReference type="SMART" id="SM00530">
    <property type="entry name" value="HTH_XRE"/>
    <property type="match status" value="1"/>
</dbReference>
<dbReference type="SUPFAM" id="SSF48452">
    <property type="entry name" value="TPR-like"/>
    <property type="match status" value="2"/>
</dbReference>
<dbReference type="SUPFAM" id="SSF47413">
    <property type="entry name" value="lambda repressor-like DNA-binding domains"/>
    <property type="match status" value="1"/>
</dbReference>
<reference evidence="2 3" key="1">
    <citation type="submission" date="2021-01" db="EMBL/GenBank/DDBJ databases">
        <title>Whole genome shotgun sequence of Catellatospora bangladeshensis NBRC 107357.</title>
        <authorList>
            <person name="Komaki H."/>
            <person name="Tamura T."/>
        </authorList>
    </citation>
    <scope>NUCLEOTIDE SEQUENCE [LARGE SCALE GENOMIC DNA]</scope>
    <source>
        <strain evidence="2 3">NBRC 107357</strain>
    </source>
</reference>
<dbReference type="AlphaFoldDB" id="A0A8J3JSR4"/>
<dbReference type="Gene3D" id="1.10.260.40">
    <property type="entry name" value="lambda repressor-like DNA-binding domains"/>
    <property type="match status" value="1"/>
</dbReference>
<dbReference type="EMBL" id="BONF01000058">
    <property type="protein sequence ID" value="GIF86033.1"/>
    <property type="molecule type" value="Genomic_DNA"/>
</dbReference>
<sequence length="536" mass="58843">MAVSDEVHNARLALGIKLAAARDAAKYTQKQLARLTNYGRSSIANVETARQNVPRAFWVAADEILGANGELIAAYDQVETLAEADRRRSAKAAAHERLLGLPAARSMPWYGTPEFGPATRLTDPAYNASAGSELIAPSPDLAPLSSRDRLLLAIDDRARELYIRGHGMLHGNQRHEIETAQALLDRAVGRDPRLSLAIADRGYTRWRQYFAGWTDRPEVALAGALRDVEAALAVDPDSVAAYATFVRACWDMGWHHRALQAGRTIYLNRPDSLDATITYSRALMNAGMAELSNTLADAVLAEDSTHPSATKLKIWCALLLGRHQDAIDVGRPYLQVNRGDANTRWALALAAAHLPAGIDDAVRIAEEALRADPTDVTIWLLLGYLQMLRGHHDAAQKTWQQGADSFDKDHVGANHRTIAWMANLYAAARDETAARKCIDYLLARDGTNGYIRYRLFHALAELGDVLAAVDMLDSAVTCGFMSLELLRQEGTLGPRHLHGYPPYRRVVARLEDVVASARNSHASLSTMTRVKEPASR</sequence>
<dbReference type="InterPro" id="IPR011990">
    <property type="entry name" value="TPR-like_helical_dom_sf"/>
</dbReference>
<evidence type="ECO:0000259" key="1">
    <source>
        <dbReference type="PROSITE" id="PS50943"/>
    </source>
</evidence>